<comment type="caution">
    <text evidence="4">The sequence shown here is derived from an EMBL/GenBank/DDBJ whole genome shotgun (WGS) entry which is preliminary data.</text>
</comment>
<dbReference type="PANTHER" id="PTHR43072:SF23">
    <property type="entry name" value="UPF0039 PROTEIN C11D3.02C"/>
    <property type="match status" value="1"/>
</dbReference>
<dbReference type="Gene3D" id="3.40.630.30">
    <property type="match status" value="2"/>
</dbReference>
<dbReference type="AlphaFoldDB" id="A0A2S5SS68"/>
<dbReference type="Proteomes" id="UP000238605">
    <property type="component" value="Unassembled WGS sequence"/>
</dbReference>
<keyword evidence="5" id="KW-1185">Reference proteome</keyword>
<organism evidence="4 5">
    <name type="scientific">Caldimonas caldifontis</name>
    <dbReference type="NCBI Taxonomy" id="1452508"/>
    <lineage>
        <taxon>Bacteria</taxon>
        <taxon>Pseudomonadati</taxon>
        <taxon>Pseudomonadota</taxon>
        <taxon>Betaproteobacteria</taxon>
        <taxon>Burkholderiales</taxon>
        <taxon>Sphaerotilaceae</taxon>
        <taxon>Caldimonas</taxon>
    </lineage>
</organism>
<dbReference type="EMBL" id="PSNX01000012">
    <property type="protein sequence ID" value="PPE65582.1"/>
    <property type="molecule type" value="Genomic_DNA"/>
</dbReference>
<dbReference type="RefSeq" id="WP_104303204.1">
    <property type="nucleotide sequence ID" value="NZ_PSNX01000012.1"/>
</dbReference>
<feature type="domain" description="N-acetyltransferase" evidence="3">
    <location>
        <begin position="11"/>
        <end position="151"/>
    </location>
</feature>
<dbReference type="Pfam" id="PF13420">
    <property type="entry name" value="Acetyltransf_4"/>
    <property type="match status" value="1"/>
</dbReference>
<dbReference type="InterPro" id="IPR016181">
    <property type="entry name" value="Acyl_CoA_acyltransferase"/>
</dbReference>
<evidence type="ECO:0000256" key="2">
    <source>
        <dbReference type="ARBA" id="ARBA00023315"/>
    </source>
</evidence>
<dbReference type="InterPro" id="IPR000182">
    <property type="entry name" value="GNAT_dom"/>
</dbReference>
<evidence type="ECO:0000313" key="5">
    <source>
        <dbReference type="Proteomes" id="UP000238605"/>
    </source>
</evidence>
<proteinExistence type="predicted"/>
<evidence type="ECO:0000259" key="3">
    <source>
        <dbReference type="PROSITE" id="PS51186"/>
    </source>
</evidence>
<protein>
    <recommendedName>
        <fullName evidence="3">N-acetyltransferase domain-containing protein</fullName>
    </recommendedName>
</protein>
<feature type="domain" description="N-acetyltransferase" evidence="3">
    <location>
        <begin position="154"/>
        <end position="308"/>
    </location>
</feature>
<accession>A0A2S5SS68</accession>
<evidence type="ECO:0000256" key="1">
    <source>
        <dbReference type="ARBA" id="ARBA00022679"/>
    </source>
</evidence>
<sequence>MSPHADLPHAQPLRAAEPNEGPAIEALLREHALPTAGVHEHLADFFVAHDARGLAGCVGLEFHGEGVLVRSVVARTGHQGLGGQMVRAALRQARQRGAQWAVLRTTTAEGFFAQQGFRRIGLSAVPVAVKASVEFRGACPDSSTTMIRDLRAGVSLRTAREDDMPAVLDIYNEEVRHSTATYQYAERTLDEQVAQWLAKRADGHRFFVAVTDDDQVVGYANYGLFRPREGWRFTCEHSVYLHRDWRGRGLGKLLLPAVMAHAREKGFHSLVGVVDAANTASVKLHESLGFTVAGVIREGGYKFDRWLDVAFLQATL</sequence>
<gene>
    <name evidence="4" type="ORF">C1704_13180</name>
</gene>
<reference evidence="4 5" key="1">
    <citation type="submission" date="2018-02" db="EMBL/GenBank/DDBJ databases">
        <title>Reclassifiation of [Polyangium] brachysporum DSM 7029 as Guopingzhaonella breviflexa gen. nov., sp. nov., a member of the family Comamonadaceae.</title>
        <authorList>
            <person name="Tang B."/>
        </authorList>
    </citation>
    <scope>NUCLEOTIDE SEQUENCE [LARGE SCALE GENOMIC DNA]</scope>
    <source>
        <strain evidence="4 5">BCRC 80649</strain>
    </source>
</reference>
<dbReference type="PROSITE" id="PS51186">
    <property type="entry name" value="GNAT"/>
    <property type="match status" value="2"/>
</dbReference>
<name>A0A2S5SS68_9BURK</name>
<dbReference type="PANTHER" id="PTHR43072">
    <property type="entry name" value="N-ACETYLTRANSFERASE"/>
    <property type="match status" value="1"/>
</dbReference>
<evidence type="ECO:0000313" key="4">
    <source>
        <dbReference type="EMBL" id="PPE65582.1"/>
    </source>
</evidence>
<keyword evidence="2" id="KW-0012">Acyltransferase</keyword>
<dbReference type="OrthoDB" id="5459937at2"/>
<dbReference type="SUPFAM" id="SSF55729">
    <property type="entry name" value="Acyl-CoA N-acyltransferases (Nat)"/>
    <property type="match status" value="2"/>
</dbReference>
<keyword evidence="1" id="KW-0808">Transferase</keyword>
<dbReference type="GO" id="GO:0016747">
    <property type="term" value="F:acyltransferase activity, transferring groups other than amino-acyl groups"/>
    <property type="evidence" value="ECO:0007669"/>
    <property type="project" value="InterPro"/>
</dbReference>
<dbReference type="CDD" id="cd04301">
    <property type="entry name" value="NAT_SF"/>
    <property type="match status" value="1"/>
</dbReference>